<dbReference type="Pfam" id="PF00092">
    <property type="entry name" value="VWA"/>
    <property type="match status" value="3"/>
</dbReference>
<evidence type="ECO:0000259" key="16">
    <source>
        <dbReference type="PROSITE" id="PS01225"/>
    </source>
</evidence>
<feature type="chain" id="PRO_5026111697" description="von Willebrand factor" evidence="15">
    <location>
        <begin position="24"/>
        <end position="2917"/>
    </location>
</feature>
<evidence type="ECO:0000259" key="19">
    <source>
        <dbReference type="PROSITE" id="PS51233"/>
    </source>
</evidence>
<dbReference type="InterPro" id="IPR001007">
    <property type="entry name" value="VWF_dom"/>
</dbReference>
<dbReference type="GeneTree" id="ENSGT00940000155810"/>
<name>A0A6I8N4E1_ORNAN</name>
<dbReference type="FunFam" id="2.10.25.10:FF:000284">
    <property type="entry name" value="von Willebrand factor"/>
    <property type="match status" value="1"/>
</dbReference>
<dbReference type="Pfam" id="PF00094">
    <property type="entry name" value="VWD"/>
    <property type="match status" value="4"/>
</dbReference>
<keyword evidence="7" id="KW-0677">Repeat</keyword>
<dbReference type="GO" id="GO:0019865">
    <property type="term" value="F:immunoglobulin binding"/>
    <property type="evidence" value="ECO:0007669"/>
    <property type="project" value="Ensembl"/>
</dbReference>
<dbReference type="InterPro" id="IPR036084">
    <property type="entry name" value="Ser_inhib-like_sf"/>
</dbReference>
<feature type="domain" description="VWFD" evidence="19">
    <location>
        <begin position="38"/>
        <end position="206"/>
    </location>
</feature>
<feature type="domain" description="VWFD" evidence="19">
    <location>
        <begin position="390"/>
        <end position="564"/>
    </location>
</feature>
<dbReference type="PROSITE" id="PS50234">
    <property type="entry name" value="VWFA"/>
    <property type="match status" value="3"/>
</dbReference>
<dbReference type="GO" id="GO:1902533">
    <property type="term" value="P:positive regulation of intracellular signal transduction"/>
    <property type="evidence" value="ECO:0007669"/>
    <property type="project" value="Ensembl"/>
</dbReference>
<dbReference type="InterPro" id="IPR050780">
    <property type="entry name" value="Mucin_vWF_Thrombospondin_sf"/>
</dbReference>
<dbReference type="GO" id="GO:0005615">
    <property type="term" value="C:extracellular space"/>
    <property type="evidence" value="ECO:0000318"/>
    <property type="project" value="GO_Central"/>
</dbReference>
<proteinExistence type="predicted"/>
<gene>
    <name evidence="20" type="primary">VWF</name>
</gene>
<organism evidence="20 21">
    <name type="scientific">Ornithorhynchus anatinus</name>
    <name type="common">Duckbill platypus</name>
    <dbReference type="NCBI Taxonomy" id="9258"/>
    <lineage>
        <taxon>Eukaryota</taxon>
        <taxon>Metazoa</taxon>
        <taxon>Chordata</taxon>
        <taxon>Craniata</taxon>
        <taxon>Vertebrata</taxon>
        <taxon>Euteleostomi</taxon>
        <taxon>Mammalia</taxon>
        <taxon>Monotremata</taxon>
        <taxon>Ornithorhynchidae</taxon>
        <taxon>Ornithorhynchus</taxon>
    </lineage>
</organism>
<evidence type="ECO:0000256" key="13">
    <source>
        <dbReference type="PROSITE-ProRule" id="PRU00039"/>
    </source>
</evidence>
<dbReference type="InterPro" id="IPR014853">
    <property type="entry name" value="VWF/SSPO/ZAN-like_Cys-rich_dom"/>
</dbReference>
<dbReference type="SUPFAM" id="SSF57603">
    <property type="entry name" value="FnI-like domain"/>
    <property type="match status" value="2"/>
</dbReference>
<feature type="compositionally biased region" description="Basic and acidic residues" evidence="14">
    <location>
        <begin position="2836"/>
        <end position="2847"/>
    </location>
</feature>
<feature type="domain" description="VWFA" evidence="18">
    <location>
        <begin position="1504"/>
        <end position="1671"/>
    </location>
</feature>
<evidence type="ECO:0000256" key="11">
    <source>
        <dbReference type="ARBA" id="ARBA00023180"/>
    </source>
</evidence>
<evidence type="ECO:0000256" key="6">
    <source>
        <dbReference type="ARBA" id="ARBA00022696"/>
    </source>
</evidence>
<keyword evidence="6" id="KW-0356">Hemostasis</keyword>
<dbReference type="Gene3D" id="2.10.25.10">
    <property type="entry name" value="Laminin"/>
    <property type="match status" value="4"/>
</dbReference>
<feature type="disulfide bond" evidence="13">
    <location>
        <begin position="2721"/>
        <end position="2771"/>
    </location>
</feature>
<sequence>MAGDGVPLVLLHLVLGAAGRGRAGPKGFLGGISGPWAARCSLFGRDHLKTFDENVYSFSGDCSYMLAGDCRDHTFSLLGTFERGRRTGISVYLGEFFDIHLFANGSVIQGGTSVSMPYASRGLHLENEAGYYKVSSTVYGFEVRMDTGGDLQLFLAGRHLNATCGLCGNANRFAEDDLQTQEGTLTDNPYDFANSWALRSGEQHCHRISPPSATCNTSSEEYKALLDQCQLLKQSSVFTRCHLLVNPEPFQALCQQDACHCTLGEHCPCSAFLEYARSCAQEGEPLEGWVAHSKCRPECPPGMEYKECVSPCAETCQSLNIHEVCQGPCTDGCTCPEGKLLDGDRCVDSADCSCVHSGQHYPPGASIARDCNTCICRHSVWVCSNQECPGECLVTGQSHFKSFDNRYFTFSGVCQYLLARDCQDHAFSIVIETIQCADDPDAVCTRSATVRLADQPHSVLKLKHGGGVSLDGQDIQVPLVRGALRVQHTIMASVRLTYGEDLQVDWDGRGTLLVKISPIYFDKTCGLCGNYNGNQGDDFLAPSGLEEPSVEGFGNAWKLRDDCQNLQKQDSDPCHLNPRLARFAEQACSVLTSSTKFEACRHVLSVAPYRRNCHYDVCSCADGPGCLCTAIAAYAAACAQRGVVVDWREPGFCAVSCPAGRVFQSCGTPCNQTCRSLSHPDGDCEDLCLEGCFCPPGLFANERGDCVPRAQCPCSYDGELFQPEDVFSDHHTLCYCEDGSMRCSTNQAPGASLSDEILDSHPSPRVKRSLNCRPPLVRLVCPADDPRAEGLECMRTCQNYDLECVSSGCVSGCLCPQGMVRHGDRCLSPERCPCFHNGKEFAPGESVQKDCNICVCRARRWECTDHVCDATCSALGPAHYLTFDGLHYLFSGVCQYVLAQDYCGGPDPGTFRILVANDGCGFAASKCNRRVTVLFAGGEIELSNGEVVVKTPPSDEASLEVLESGRYYILLLGPGMSLTWDRNMGVSVILKQTHQGRVCGLCGNFDGVQNNDLISRSLQLEVDAADFGNSWKVTPQCADTPDSSLATCRDNVMKQMTVDSSCRILTSDPFRRCNQLVNPEPYVDACIYDTCSCDSVGDCGCFCDAVAAYAHACAQHGEVVIWRTTSLCPQSCEDRNQHEDGYECEWRYNSCAPACPVTCQHPEPLACPVKCVEGCHAHCPPGKILDELLQACIHPSDCPVCELEGRRLAAGKRIVLNREDPGLCQMCHCDGGNLTCEACLAPGPATAPPPTSTPTEEQEEEEEEEEEGASPEPPLHDLYCSKMLDMAFLLDGSNRLSEPDFETLKSFVVDVMERLDLSQKRVRVAVVEYHDGAHSYIALRDRKRPSTLRRLVRGVRYAGAPVASASEALKYALFQIFGKAPRTNAARVALLLSASEEPRRSARNLARYAQALRQKKITVVAVGIGPHASARQVRLLERQAPDNRAFLLASVAELEARRDDIVAGLCEQAPDLPPATAAIVPGPRATSPAAPSTSSARPGLEAPDVVFVLEGSDRVGEANFNLSKDFLQRVVRRLDVAWDRAHVSVLQFADAVTVEHAFSEAQTERDVLRKVRDIPFRGGHATNAGRALRHVAETTLAPGHGRRERAPHLVYMVVGGPVSDRIERPPRDLQVVAIGVGPQAHARELSRLGWPNAPILIPDFDALPREAPDLVLQSCCSGGLPQETPTLSPAPDCVRPVDVIFLLDGTSRVPPDHFENMKSFVKAFIEKADIGPHATQVSVLQYGSANTLDVPWSTPQGKASLLSLVDPMQREGGPGRIGDALSFAVRYALSEAHGARPNASKVAVVLVTDESEDSVDAAAAGAQSSRVVVFPVGIGDRYDRAQLRALAGPSPSSRVTELQRVEDLPLLVSLDRSFTRSLCSDMAGFCLDDDGNTRKPGDTWTLPDQCHTVTCLPDGRTAVESHWVSCERAPKPTCSNGQPPARTEGTCGCHWTCPCLCMGSSTRHIVTFDGQDFKLTGSCSYVLFREPGRGTELVLHNGACGSKGDDSQSGRLNCMRSIRARSGDLTIELNDHMEVTVNGTVVSVPFVHGDVEVNIYGAIMFEMKFSPLGHVLTFTPQNNEFQLQLSPKAFATPMSGLCGLCDENRANDLTLPDGSVTRDRSALVQAWMESEPGQECEPLLDQTCPASHRARCHALLSPPFTACHPVLAPAAFFSICEENSCHEEQVCEAFASYAHLCRTQGVCVDWRTPAFCAMSCPPALVYNPCQHGCPRHCDTNANTSSCADHPTEGCFCPKGYLLLDGACVPEEACKQCVGEDGTMHKLMETWVPEGQPCQLCVCLDHRSINCTTQPCPTAKPPPCGPCEMPRLRQRPEQCCPDFECVCDLDSCEQPPVPLCQGGLQPVLVNPGECQPRYDCGCRKEECSQEPPPSCPPHRTLTRRETQCCDEYECVCSCVNVTASCPLGYLSSSVTNDCGCTTTSCAPDKVCVHRGTVYPVGRFWEEDCRTCTCTDVEDEVVGLRVAQCRPKICDENCKPGFTYVLREGECCGRCLAAACVFPLSFWGTFCSVGSRWPDPENPCVINECVRQHEEVFVRRQNVLCGQLDLPTCPLGFQLSCKRLEGCCPSCRCGEARCLGPLLQPGSSLMEDPCTSCHCSSSSFQLQCRTTTCYSCPRGYREEKVNGSCCGKCVPTACIIRLKEGRIMELKPNDTLQDGCDTHSCWGSEQEEITWERQVTRCPAFDAQRCLAEGVSRVRDAHTEPNCKQVSGSLQFVEIGDCKSEEKIDIPYCAGKCSSQTAYSGHTGRVEGLCSCCSATATEPRQVTLRCANGSLVLHHVLSAQGCSCAAHSCPPGQGAPRGRRDPGGWAGGRGAGSVGARDSREGRLDRVDPPSAHPVPERSRNVKRPRVGGMAGGRQRQLLNNSEVTISPLLSAPTAHAAPLPETRAGGRGLSVTAARIA</sequence>
<dbReference type="InterPro" id="IPR002035">
    <property type="entry name" value="VWF_A"/>
</dbReference>
<dbReference type="Pfam" id="PF16164">
    <property type="entry name" value="VWA_N2"/>
    <property type="match status" value="1"/>
</dbReference>
<evidence type="ECO:0000256" key="4">
    <source>
        <dbReference type="ARBA" id="ARBA00022530"/>
    </source>
</evidence>
<evidence type="ECO:0000259" key="17">
    <source>
        <dbReference type="PROSITE" id="PS50184"/>
    </source>
</evidence>
<feature type="domain" description="VWFD" evidence="19">
    <location>
        <begin position="1955"/>
        <end position="2137"/>
    </location>
</feature>
<keyword evidence="11" id="KW-0325">Glycoprotein</keyword>
<evidence type="ECO:0000313" key="20">
    <source>
        <dbReference type="Ensembl" id="ENSOANP00000035999.1"/>
    </source>
</evidence>
<comment type="subunit">
    <text evidence="12">Multimeric. Interacts with F8.</text>
</comment>
<feature type="domain" description="VWFD" evidence="19">
    <location>
        <begin position="870"/>
        <end position="1038"/>
    </location>
</feature>
<dbReference type="GO" id="GO:0007596">
    <property type="term" value="P:blood coagulation"/>
    <property type="evidence" value="ECO:0000318"/>
    <property type="project" value="GO_Central"/>
</dbReference>
<dbReference type="FunFam" id="2.10.25.10:FF:000674">
    <property type="entry name" value="Mucin-2"/>
    <property type="match status" value="1"/>
</dbReference>
<dbReference type="GO" id="GO:0031012">
    <property type="term" value="C:extracellular matrix"/>
    <property type="evidence" value="ECO:0000318"/>
    <property type="project" value="GO_Central"/>
</dbReference>
<dbReference type="InterPro" id="IPR058753">
    <property type="entry name" value="TIL_OTOGL_Mucin"/>
</dbReference>
<reference evidence="20" key="2">
    <citation type="submission" date="2025-09" db="UniProtKB">
        <authorList>
            <consortium name="Ensembl"/>
        </authorList>
    </citation>
    <scope>IDENTIFICATION</scope>
    <source>
        <strain evidence="20">Glennie</strain>
    </source>
</reference>
<dbReference type="GO" id="GO:0042802">
    <property type="term" value="F:identical protein binding"/>
    <property type="evidence" value="ECO:0007669"/>
    <property type="project" value="Ensembl"/>
</dbReference>
<feature type="disulfide bond" evidence="13">
    <location>
        <begin position="2751"/>
        <end position="2803"/>
    </location>
</feature>
<keyword evidence="15" id="KW-0732">Signal</keyword>
<dbReference type="GO" id="GO:0005178">
    <property type="term" value="F:integrin binding"/>
    <property type="evidence" value="ECO:0007669"/>
    <property type="project" value="Ensembl"/>
</dbReference>
<reference evidence="20" key="1">
    <citation type="submission" date="2025-08" db="UniProtKB">
        <authorList>
            <consortium name="Ensembl"/>
        </authorList>
    </citation>
    <scope>IDENTIFICATION</scope>
    <source>
        <strain evidence="20">Glennie</strain>
    </source>
</reference>
<dbReference type="Ensembl" id="ENSOANT00000050804.1">
    <property type="protein sequence ID" value="ENSOANP00000035999.1"/>
    <property type="gene ID" value="ENSOANG00000040443.1"/>
</dbReference>
<dbReference type="PROSITE" id="PS51233">
    <property type="entry name" value="VWFD"/>
    <property type="match status" value="4"/>
</dbReference>
<feature type="domain" description="VWFC" evidence="17">
    <location>
        <begin position="2444"/>
        <end position="2510"/>
    </location>
</feature>
<feature type="signal peptide" evidence="15">
    <location>
        <begin position="1"/>
        <end position="23"/>
    </location>
</feature>
<keyword evidence="21" id="KW-1185">Reference proteome</keyword>
<dbReference type="InterPro" id="IPR032361">
    <property type="entry name" value="VWA_N2"/>
</dbReference>
<evidence type="ECO:0000256" key="15">
    <source>
        <dbReference type="SAM" id="SignalP"/>
    </source>
</evidence>
<evidence type="ECO:0000256" key="7">
    <source>
        <dbReference type="ARBA" id="ARBA00022737"/>
    </source>
</evidence>
<feature type="region of interest" description="Disordered" evidence="14">
    <location>
        <begin position="2812"/>
        <end position="2880"/>
    </location>
</feature>
<evidence type="ECO:0000313" key="21">
    <source>
        <dbReference type="Proteomes" id="UP000002279"/>
    </source>
</evidence>
<evidence type="ECO:0000256" key="8">
    <source>
        <dbReference type="ARBA" id="ARBA00022889"/>
    </source>
</evidence>
<dbReference type="PROSITE" id="PS01208">
    <property type="entry name" value="VWFC_1"/>
    <property type="match status" value="3"/>
</dbReference>
<keyword evidence="8" id="KW-0130">Cell adhesion</keyword>
<evidence type="ECO:0000256" key="9">
    <source>
        <dbReference type="ARBA" id="ARBA00023084"/>
    </source>
</evidence>
<keyword evidence="3" id="KW-0964">Secreted</keyword>
<dbReference type="InterPro" id="IPR006207">
    <property type="entry name" value="Cys_knot_C"/>
</dbReference>
<dbReference type="GO" id="GO:0002020">
    <property type="term" value="F:protease binding"/>
    <property type="evidence" value="ECO:0007669"/>
    <property type="project" value="Ensembl"/>
</dbReference>
<feature type="region of interest" description="Disordered" evidence="14">
    <location>
        <begin position="1245"/>
        <end position="1274"/>
    </location>
</feature>
<dbReference type="CDD" id="cd19941">
    <property type="entry name" value="TIL"/>
    <property type="match status" value="5"/>
</dbReference>
<evidence type="ECO:0000256" key="10">
    <source>
        <dbReference type="ARBA" id="ARBA00023157"/>
    </source>
</evidence>
<dbReference type="InParanoid" id="A0A6I8N4E1"/>
<feature type="disulfide bond" evidence="13">
    <location>
        <begin position="2747"/>
        <end position="2801"/>
    </location>
</feature>
<dbReference type="Proteomes" id="UP000002279">
    <property type="component" value="Unplaced"/>
</dbReference>
<dbReference type="Pfam" id="PF01826">
    <property type="entry name" value="TIL"/>
    <property type="match status" value="3"/>
</dbReference>
<dbReference type="SUPFAM" id="SSF53300">
    <property type="entry name" value="vWA-like"/>
    <property type="match status" value="3"/>
</dbReference>
<dbReference type="PROSITE" id="PS01185">
    <property type="entry name" value="CTCK_1"/>
    <property type="match status" value="1"/>
</dbReference>
<feature type="domain" description="VWFA" evidence="18">
    <location>
        <begin position="1698"/>
        <end position="1878"/>
    </location>
</feature>
<feature type="domain" description="VWFC" evidence="17">
    <location>
        <begin position="2583"/>
        <end position="2648"/>
    </location>
</feature>
<dbReference type="FunCoup" id="A0A6I8N4E1">
    <property type="interactions" value="490"/>
</dbReference>
<keyword evidence="4" id="KW-0272">Extracellular matrix</keyword>
<dbReference type="Pfam" id="PF25962">
    <property type="entry name" value="TIL_OTOGL_Mucin"/>
    <property type="match status" value="1"/>
</dbReference>
<feature type="domain" description="VWFC" evidence="17">
    <location>
        <begin position="2270"/>
        <end position="2343"/>
    </location>
</feature>
<dbReference type="GO" id="GO:0005783">
    <property type="term" value="C:endoplasmic reticulum"/>
    <property type="evidence" value="ECO:0007669"/>
    <property type="project" value="Ensembl"/>
</dbReference>
<feature type="domain" description="CTCK" evidence="16">
    <location>
        <begin position="2721"/>
        <end position="2809"/>
    </location>
</feature>
<dbReference type="OMA" id="KFEACHH"/>
<dbReference type="Pfam" id="PF08742">
    <property type="entry name" value="C8"/>
    <property type="match status" value="4"/>
</dbReference>
<dbReference type="PANTHER" id="PTHR11339:SF361">
    <property type="entry name" value="VON WILLEBRAND FACTOR"/>
    <property type="match status" value="1"/>
</dbReference>
<dbReference type="SMART" id="SM00041">
    <property type="entry name" value="CT"/>
    <property type="match status" value="1"/>
</dbReference>
<dbReference type="SMART" id="SM00327">
    <property type="entry name" value="VWA"/>
    <property type="match status" value="3"/>
</dbReference>
<evidence type="ECO:0000256" key="14">
    <source>
        <dbReference type="SAM" id="MobiDB-lite"/>
    </source>
</evidence>
<dbReference type="Gene3D" id="3.40.50.410">
    <property type="entry name" value="von Willebrand factor, type A domain"/>
    <property type="match status" value="3"/>
</dbReference>
<dbReference type="GO" id="GO:0031589">
    <property type="term" value="P:cell-substrate adhesion"/>
    <property type="evidence" value="ECO:0000318"/>
    <property type="project" value="GO_Central"/>
</dbReference>
<evidence type="ECO:0000256" key="3">
    <source>
        <dbReference type="ARBA" id="ARBA00022525"/>
    </source>
</evidence>
<dbReference type="GO" id="GO:0051087">
    <property type="term" value="F:protein-folding chaperone binding"/>
    <property type="evidence" value="ECO:0007669"/>
    <property type="project" value="Ensembl"/>
</dbReference>
<feature type="domain" description="VWFA" evidence="18">
    <location>
        <begin position="1285"/>
        <end position="1461"/>
    </location>
</feature>
<evidence type="ECO:0000256" key="2">
    <source>
        <dbReference type="ARBA" id="ARBA00016619"/>
    </source>
</evidence>
<evidence type="ECO:0000256" key="12">
    <source>
        <dbReference type="ARBA" id="ARBA00025858"/>
    </source>
</evidence>
<dbReference type="Pfam" id="PF23244">
    <property type="entry name" value="VWF"/>
    <property type="match status" value="1"/>
</dbReference>
<keyword evidence="9" id="KW-0094">Blood coagulation</keyword>
<dbReference type="SUPFAM" id="SSF57567">
    <property type="entry name" value="Serine protease inhibitors"/>
    <property type="match status" value="5"/>
</dbReference>
<evidence type="ECO:0000256" key="1">
    <source>
        <dbReference type="ARBA" id="ARBA00004498"/>
    </source>
</evidence>
<keyword evidence="10 13" id="KW-1015">Disulfide bond</keyword>
<comment type="subcellular location">
    <subcellularLocation>
        <location evidence="1">Secreted</location>
        <location evidence="1">Extracellular space</location>
        <location evidence="1">Extracellular matrix</location>
    </subcellularLocation>
</comment>
<feature type="compositionally biased region" description="Acidic residues" evidence="14">
    <location>
        <begin position="1256"/>
        <end position="1269"/>
    </location>
</feature>
<dbReference type="FunFam" id="2.10.25.10:FF:000055">
    <property type="entry name" value="alpha-tectorin isoform X1"/>
    <property type="match status" value="1"/>
</dbReference>
<dbReference type="SMART" id="SM00832">
    <property type="entry name" value="C8"/>
    <property type="match status" value="4"/>
</dbReference>
<dbReference type="InterPro" id="IPR036465">
    <property type="entry name" value="vWFA_dom_sf"/>
</dbReference>
<dbReference type="Bgee" id="ENSOANG00000040443">
    <property type="expression patterns" value="Expressed in heart and 6 other cell types or tissues"/>
</dbReference>
<dbReference type="GO" id="GO:0030168">
    <property type="term" value="P:platelet activation"/>
    <property type="evidence" value="ECO:0007669"/>
    <property type="project" value="Ensembl"/>
</dbReference>
<accession>A0A6I8N4E1</accession>
<feature type="compositionally biased region" description="Gly residues" evidence="14">
    <location>
        <begin position="2823"/>
        <end position="2832"/>
    </location>
</feature>
<dbReference type="Pfam" id="PF00093">
    <property type="entry name" value="VWC"/>
    <property type="match status" value="1"/>
</dbReference>
<dbReference type="PROSITE" id="PS01225">
    <property type="entry name" value="CTCK_2"/>
    <property type="match status" value="1"/>
</dbReference>
<evidence type="ECO:0000256" key="5">
    <source>
        <dbReference type="ARBA" id="ARBA00022685"/>
    </source>
</evidence>
<dbReference type="SMART" id="SM00215">
    <property type="entry name" value="VWC_out"/>
    <property type="match status" value="4"/>
</dbReference>
<dbReference type="GO" id="GO:0005201">
    <property type="term" value="F:extracellular matrix structural constituent"/>
    <property type="evidence" value="ECO:0000318"/>
    <property type="project" value="GO_Central"/>
</dbReference>
<dbReference type="GO" id="GO:0033093">
    <property type="term" value="C:Weibel-Palade body"/>
    <property type="evidence" value="ECO:0007669"/>
    <property type="project" value="Ensembl"/>
</dbReference>
<keyword evidence="5" id="KW-0165">Cleavage on pair of basic residues</keyword>
<feature type="disulfide bond" evidence="13">
    <location>
        <begin position="2736"/>
        <end position="2785"/>
    </location>
</feature>
<protein>
    <recommendedName>
        <fullName evidence="2">von Willebrand factor</fullName>
    </recommendedName>
</protein>
<dbReference type="InterPro" id="IPR002919">
    <property type="entry name" value="TIL_dom"/>
</dbReference>
<dbReference type="CDD" id="cd01450">
    <property type="entry name" value="vWFA_subfamily_ECM"/>
    <property type="match status" value="2"/>
</dbReference>
<evidence type="ECO:0000259" key="18">
    <source>
        <dbReference type="PROSITE" id="PS50234"/>
    </source>
</evidence>
<dbReference type="InterPro" id="IPR001846">
    <property type="entry name" value="VWF_type-D"/>
</dbReference>
<dbReference type="GO" id="GO:0005518">
    <property type="term" value="F:collagen binding"/>
    <property type="evidence" value="ECO:0007669"/>
    <property type="project" value="Ensembl"/>
</dbReference>
<dbReference type="SMART" id="SM00214">
    <property type="entry name" value="VWC"/>
    <property type="match status" value="5"/>
</dbReference>
<dbReference type="PROSITE" id="PS50184">
    <property type="entry name" value="VWFC_2"/>
    <property type="match status" value="3"/>
</dbReference>
<dbReference type="PANTHER" id="PTHR11339">
    <property type="entry name" value="EXTRACELLULAR MATRIX GLYCOPROTEIN RELATED"/>
    <property type="match status" value="1"/>
</dbReference>
<dbReference type="SMART" id="SM00216">
    <property type="entry name" value="VWD"/>
    <property type="match status" value="4"/>
</dbReference>